<dbReference type="GO" id="GO:0003677">
    <property type="term" value="F:DNA binding"/>
    <property type="evidence" value="ECO:0007669"/>
    <property type="project" value="UniProtKB-KW"/>
</dbReference>
<evidence type="ECO:0000256" key="3">
    <source>
        <dbReference type="ARBA" id="ARBA00023163"/>
    </source>
</evidence>
<name>J3JDE2_9EURY</name>
<dbReference type="SMART" id="SM00346">
    <property type="entry name" value="HTH_ICLR"/>
    <property type="match status" value="1"/>
</dbReference>
<keyword evidence="3" id="KW-0804">Transcription</keyword>
<dbReference type="Pfam" id="PF01614">
    <property type="entry name" value="IclR_C"/>
    <property type="match status" value="1"/>
</dbReference>
<dbReference type="InterPro" id="IPR036390">
    <property type="entry name" value="WH_DNA-bd_sf"/>
</dbReference>
<dbReference type="InterPro" id="IPR029016">
    <property type="entry name" value="GAF-like_dom_sf"/>
</dbReference>
<feature type="domain" description="IclR-ED" evidence="6">
    <location>
        <begin position="71"/>
        <end position="254"/>
    </location>
</feature>
<gene>
    <name evidence="7" type="ORF">HSB1_43740</name>
</gene>
<comment type="caution">
    <text evidence="7">The sequence shown here is derived from an EMBL/GenBank/DDBJ whole genome shotgun (WGS) entry which is preliminary data.</text>
</comment>
<reference evidence="7 8" key="1">
    <citation type="journal article" date="2012" name="J. Bacteriol.">
        <title>Draft Genome Sequence of the Extremely Halophilic Archaeon Halogranum salarium B-1T.</title>
        <authorList>
            <person name="Kim K.K."/>
            <person name="Lee K.C."/>
            <person name="Lee J.S."/>
        </authorList>
    </citation>
    <scope>NUCLEOTIDE SEQUENCE [LARGE SCALE GENOMIC DNA]</scope>
    <source>
        <strain evidence="7 8">B-1</strain>
    </source>
</reference>
<accession>J3JDE2</accession>
<dbReference type="Pfam" id="PF09339">
    <property type="entry name" value="HTH_IclR"/>
    <property type="match status" value="1"/>
</dbReference>
<dbReference type="EMBL" id="ALJD01000014">
    <property type="protein sequence ID" value="EJN57411.1"/>
    <property type="molecule type" value="Genomic_DNA"/>
</dbReference>
<feature type="domain" description="HTH iclR-type" evidence="5">
    <location>
        <begin position="11"/>
        <end position="70"/>
    </location>
</feature>
<dbReference type="Proteomes" id="UP000007813">
    <property type="component" value="Unassembled WGS sequence"/>
</dbReference>
<feature type="coiled-coil region" evidence="4">
    <location>
        <begin position="168"/>
        <end position="195"/>
    </location>
</feature>
<sequence>MKSESDPVNTVEAVERAFSIIRALRELNGAGVTEIANYLGMSKSGTHKQLATLVKEGYITKFRGEYRLGFKFISDGEFVKNSSLFYNVGAPEIDKLAQKCKDCVYLAAMENDGAYCIYTAEGDNSVAADVKFGQRVSIHSTAAGKAILAELPESNRYRALQSGLEKKTEQTLTDLDQLESELATIRERGIAFEDEENVQGVRGVGSPILSPEDDVLGAVAISGPKSLLTDDRFEEELPELIRQTKNFIEVKFSLNSRDPHQDGSHVPEGFY</sequence>
<dbReference type="Gene3D" id="3.30.450.40">
    <property type="match status" value="1"/>
</dbReference>
<dbReference type="PROSITE" id="PS51077">
    <property type="entry name" value="HTH_ICLR"/>
    <property type="match status" value="1"/>
</dbReference>
<dbReference type="CDD" id="cd00090">
    <property type="entry name" value="HTH_ARSR"/>
    <property type="match status" value="1"/>
</dbReference>
<keyword evidence="1" id="KW-0805">Transcription regulation</keyword>
<dbReference type="InterPro" id="IPR050707">
    <property type="entry name" value="HTH_MetabolicPath_Reg"/>
</dbReference>
<dbReference type="GO" id="GO:0045892">
    <property type="term" value="P:negative regulation of DNA-templated transcription"/>
    <property type="evidence" value="ECO:0007669"/>
    <property type="project" value="TreeGrafter"/>
</dbReference>
<evidence type="ECO:0000313" key="7">
    <source>
        <dbReference type="EMBL" id="EJN57411.1"/>
    </source>
</evidence>
<dbReference type="InterPro" id="IPR011991">
    <property type="entry name" value="ArsR-like_HTH"/>
</dbReference>
<dbReference type="PANTHER" id="PTHR30136">
    <property type="entry name" value="HELIX-TURN-HELIX TRANSCRIPTIONAL REGULATOR, ICLR FAMILY"/>
    <property type="match status" value="1"/>
</dbReference>
<dbReference type="InterPro" id="IPR014757">
    <property type="entry name" value="Tscrpt_reg_IclR_C"/>
</dbReference>
<evidence type="ECO:0000259" key="5">
    <source>
        <dbReference type="PROSITE" id="PS51077"/>
    </source>
</evidence>
<proteinExistence type="predicted"/>
<dbReference type="InterPro" id="IPR005471">
    <property type="entry name" value="Tscrpt_reg_IclR_N"/>
</dbReference>
<evidence type="ECO:0000313" key="8">
    <source>
        <dbReference type="Proteomes" id="UP000007813"/>
    </source>
</evidence>
<evidence type="ECO:0000259" key="6">
    <source>
        <dbReference type="PROSITE" id="PS51078"/>
    </source>
</evidence>
<keyword evidence="4" id="KW-0175">Coiled coil</keyword>
<dbReference type="RefSeq" id="WP_009367823.1">
    <property type="nucleotide sequence ID" value="NZ_ALJD01000014.1"/>
</dbReference>
<dbReference type="InterPro" id="IPR036388">
    <property type="entry name" value="WH-like_DNA-bd_sf"/>
</dbReference>
<dbReference type="SUPFAM" id="SSF46785">
    <property type="entry name" value="Winged helix' DNA-binding domain"/>
    <property type="match status" value="1"/>
</dbReference>
<protein>
    <submittedName>
        <fullName evidence="7">Transcriptional regulator, IclR family protein</fullName>
    </submittedName>
</protein>
<dbReference type="PANTHER" id="PTHR30136:SF35">
    <property type="entry name" value="HTH-TYPE TRANSCRIPTIONAL REGULATOR RV1719"/>
    <property type="match status" value="1"/>
</dbReference>
<organism evidence="7 8">
    <name type="scientific">Halogranum salarium B-1</name>
    <dbReference type="NCBI Taxonomy" id="1210908"/>
    <lineage>
        <taxon>Archaea</taxon>
        <taxon>Methanobacteriati</taxon>
        <taxon>Methanobacteriota</taxon>
        <taxon>Stenosarchaea group</taxon>
        <taxon>Halobacteria</taxon>
        <taxon>Halobacteriales</taxon>
        <taxon>Haloferacaceae</taxon>
    </lineage>
</organism>
<evidence type="ECO:0000256" key="4">
    <source>
        <dbReference type="SAM" id="Coils"/>
    </source>
</evidence>
<evidence type="ECO:0000256" key="1">
    <source>
        <dbReference type="ARBA" id="ARBA00023015"/>
    </source>
</evidence>
<evidence type="ECO:0000256" key="2">
    <source>
        <dbReference type="ARBA" id="ARBA00023125"/>
    </source>
</evidence>
<dbReference type="GO" id="GO:0003700">
    <property type="term" value="F:DNA-binding transcription factor activity"/>
    <property type="evidence" value="ECO:0007669"/>
    <property type="project" value="TreeGrafter"/>
</dbReference>
<dbReference type="PROSITE" id="PS51078">
    <property type="entry name" value="ICLR_ED"/>
    <property type="match status" value="1"/>
</dbReference>
<dbReference type="Gene3D" id="1.10.10.10">
    <property type="entry name" value="Winged helix-like DNA-binding domain superfamily/Winged helix DNA-binding domain"/>
    <property type="match status" value="1"/>
</dbReference>
<dbReference type="eggNOG" id="arCOG02798">
    <property type="taxonomic scope" value="Archaea"/>
</dbReference>
<dbReference type="OrthoDB" id="14763at2157"/>
<dbReference type="SUPFAM" id="SSF55781">
    <property type="entry name" value="GAF domain-like"/>
    <property type="match status" value="1"/>
</dbReference>
<dbReference type="AlphaFoldDB" id="J3JDE2"/>
<keyword evidence="2" id="KW-0238">DNA-binding</keyword>